<dbReference type="PANTHER" id="PTHR12526">
    <property type="entry name" value="GLYCOSYLTRANSFERASE"/>
    <property type="match status" value="1"/>
</dbReference>
<dbReference type="InterPro" id="IPR001296">
    <property type="entry name" value="Glyco_trans_1"/>
</dbReference>
<dbReference type="CDD" id="cd03801">
    <property type="entry name" value="GT4_PimA-like"/>
    <property type="match status" value="1"/>
</dbReference>
<protein>
    <submittedName>
        <fullName evidence="2">Glycosyltransferase family 4 protein</fullName>
    </submittedName>
</protein>
<organism evidence="2 3">
    <name type="scientific">Evansella tamaricis</name>
    <dbReference type="NCBI Taxonomy" id="2069301"/>
    <lineage>
        <taxon>Bacteria</taxon>
        <taxon>Bacillati</taxon>
        <taxon>Bacillota</taxon>
        <taxon>Bacilli</taxon>
        <taxon>Bacillales</taxon>
        <taxon>Bacillaceae</taxon>
        <taxon>Evansella</taxon>
    </lineage>
</organism>
<reference evidence="2 3" key="1">
    <citation type="submission" date="2021-06" db="EMBL/GenBank/DDBJ databases">
        <title>Bacillus sp. RD4P76, an endophyte from a halophyte.</title>
        <authorList>
            <person name="Sun J.-Q."/>
        </authorList>
    </citation>
    <scope>NUCLEOTIDE SEQUENCE [LARGE SCALE GENOMIC DNA]</scope>
    <source>
        <strain evidence="2 3">CGMCC 1.15917</strain>
    </source>
</reference>
<accession>A0ABS6JI15</accession>
<gene>
    <name evidence="2" type="ORF">KS419_16385</name>
</gene>
<proteinExistence type="predicted"/>
<dbReference type="EMBL" id="JAHQCS010000131">
    <property type="protein sequence ID" value="MBU9713311.1"/>
    <property type="molecule type" value="Genomic_DNA"/>
</dbReference>
<dbReference type="PANTHER" id="PTHR12526:SF637">
    <property type="entry name" value="GLYCOSYLTRANSFERASE EPSF-RELATED"/>
    <property type="match status" value="1"/>
</dbReference>
<name>A0ABS6JI15_9BACI</name>
<feature type="domain" description="Glycosyl transferase family 1" evidence="1">
    <location>
        <begin position="183"/>
        <end position="277"/>
    </location>
</feature>
<evidence type="ECO:0000313" key="3">
    <source>
        <dbReference type="Proteomes" id="UP000784880"/>
    </source>
</evidence>
<dbReference type="RefSeq" id="WP_217067468.1">
    <property type="nucleotide sequence ID" value="NZ_JAHQCS010000131.1"/>
</dbReference>
<dbReference type="Pfam" id="PF00534">
    <property type="entry name" value="Glycos_transf_1"/>
    <property type="match status" value="1"/>
</dbReference>
<evidence type="ECO:0000259" key="1">
    <source>
        <dbReference type="Pfam" id="PF00534"/>
    </source>
</evidence>
<keyword evidence="3" id="KW-1185">Reference proteome</keyword>
<sequence>MKILIVPNNPGWAFDHRAKDLLSQPFEEIELYLKYAGQVKETDQFEYDLIYPMSLSIAKKIKKLKIPFHKMATGITSLRVFEKHVNNHEINKNFIDFLKSFRGINTASNQIQNIFKPYLSIHKTRVGINENLFKPNPKQGKNYSFNVGWVGRIDKKNYRELKGYNIVEKAIRKVKKIHFETRTYTSRVPREKMVSYYQELDCFICSSKSEHIPLPILEAASCGVPIISTKVGIVPELINHKKNGLIIPRNSDDIAYSIKLLQKNPNMRKKFSKNIRNTIVNGWTWDICKREWETFFLSMK</sequence>
<evidence type="ECO:0000313" key="2">
    <source>
        <dbReference type="EMBL" id="MBU9713311.1"/>
    </source>
</evidence>
<dbReference type="Proteomes" id="UP000784880">
    <property type="component" value="Unassembled WGS sequence"/>
</dbReference>
<comment type="caution">
    <text evidence="2">The sequence shown here is derived from an EMBL/GenBank/DDBJ whole genome shotgun (WGS) entry which is preliminary data.</text>
</comment>